<accession>A0AC35TPC4</accession>
<sequence>MEKKTATAPTISLTDNKADQQSIKPMLTFAKIVSSGDVPLLNEGSIVYAAPKPVIQPSKGNTSDIDSNGSGDGLDKVKKGSKKRNSGGKRNGNTNGLVSNNNGARRKEGAPPRSNGDFADHINLKLDIQNEKSAAATAKGVHFVLSPAPIPKQNAWFSGNTANLRDRLVSPTKVETLEPKVNESAPEVEKVVAVSKVPESKAWPVLETETESVAEKSPSDCKEEPSVAEVPSVWKVNNNTVVPEGIENNNQQSKSPEPVDNGFVAKDKNRKKVLSKTVKKHHEQVPIRNGGDSPEHHYSQQHSNAEMENVKDGGDPYCYYDTNSNGFYYIQSGHQGWKKNHKNSRPSSEKSNSPGNSCLSDYIVIDGEPLAEEVSLPAPMENSYQPQMNKNGYAKRGHNFRRYNNRNGGSDNEFAQQNYTPKYQQHRERGPLPSWDESAAVNNEGEAQPDYMTLMDNQFQMMNTFGNMQYDATQLANGSPSVIPNGGHTMMMAPQHYPMMIPPEFGGYSMIPTFLPPTNPHMINYYNYINSGGMMMAPAAPAMPEENILRQVEYYFSVENLSGDYFIRRKMRPDGYLSMELLASFPRIKSMTQDIDFLTETLKQSQVVEISEDGKFIRPRETPDQWYLGENSEPKVMKEHASPTSQGEPNAVSA</sequence>
<evidence type="ECO:0000313" key="1">
    <source>
        <dbReference type="Proteomes" id="UP000095286"/>
    </source>
</evidence>
<name>A0AC35TPC4_9BILA</name>
<dbReference type="WBParaSite" id="RSKR_0000272200.1">
    <property type="protein sequence ID" value="RSKR_0000272200.1"/>
    <property type="gene ID" value="RSKR_0000272200"/>
</dbReference>
<organism evidence="1 2">
    <name type="scientific">Rhabditophanes sp. KR3021</name>
    <dbReference type="NCBI Taxonomy" id="114890"/>
    <lineage>
        <taxon>Eukaryota</taxon>
        <taxon>Metazoa</taxon>
        <taxon>Ecdysozoa</taxon>
        <taxon>Nematoda</taxon>
        <taxon>Chromadorea</taxon>
        <taxon>Rhabditida</taxon>
        <taxon>Tylenchina</taxon>
        <taxon>Panagrolaimomorpha</taxon>
        <taxon>Strongyloidoidea</taxon>
        <taxon>Alloionematidae</taxon>
        <taxon>Rhabditophanes</taxon>
    </lineage>
</organism>
<reference evidence="2" key="1">
    <citation type="submission" date="2016-11" db="UniProtKB">
        <authorList>
            <consortium name="WormBaseParasite"/>
        </authorList>
    </citation>
    <scope>IDENTIFICATION</scope>
    <source>
        <strain evidence="2">KR3021</strain>
    </source>
</reference>
<dbReference type="Proteomes" id="UP000095286">
    <property type="component" value="Unplaced"/>
</dbReference>
<proteinExistence type="predicted"/>
<protein>
    <submittedName>
        <fullName evidence="2">HTH La-type RNA-binding domain-containing protein</fullName>
    </submittedName>
</protein>
<evidence type="ECO:0000313" key="2">
    <source>
        <dbReference type="WBParaSite" id="RSKR_0000272200.1"/>
    </source>
</evidence>